<keyword evidence="2" id="KW-0129">CBS domain</keyword>
<feature type="domain" description="CBS" evidence="3">
    <location>
        <begin position="88"/>
        <end position="149"/>
    </location>
</feature>
<evidence type="ECO:0000259" key="3">
    <source>
        <dbReference type="PROSITE" id="PS51371"/>
    </source>
</evidence>
<evidence type="ECO:0000313" key="4">
    <source>
        <dbReference type="EMBL" id="CAE0403164.1"/>
    </source>
</evidence>
<dbReference type="SMART" id="SM00116">
    <property type="entry name" value="CBS"/>
    <property type="match status" value="2"/>
</dbReference>
<keyword evidence="1" id="KW-0677">Repeat</keyword>
<feature type="domain" description="CBS" evidence="3">
    <location>
        <begin position="1"/>
        <end position="60"/>
    </location>
</feature>
<dbReference type="PANTHER" id="PTHR48108:SF6">
    <property type="entry name" value="CBS DOMAIN-CONTAINING PROTEIN CBSX1, CHLOROPLASTIC"/>
    <property type="match status" value="1"/>
</dbReference>
<dbReference type="Gene3D" id="3.10.580.10">
    <property type="entry name" value="CBS-domain"/>
    <property type="match status" value="1"/>
</dbReference>
<proteinExistence type="predicted"/>
<dbReference type="InterPro" id="IPR046342">
    <property type="entry name" value="CBS_dom_sf"/>
</dbReference>
<reference evidence="4" key="1">
    <citation type="submission" date="2021-01" db="EMBL/GenBank/DDBJ databases">
        <authorList>
            <person name="Corre E."/>
            <person name="Pelletier E."/>
            <person name="Niang G."/>
            <person name="Scheremetjew M."/>
            <person name="Finn R."/>
            <person name="Kale V."/>
            <person name="Holt S."/>
            <person name="Cochrane G."/>
            <person name="Meng A."/>
            <person name="Brown T."/>
            <person name="Cohen L."/>
        </authorList>
    </citation>
    <scope>NUCLEOTIDE SEQUENCE</scope>
    <source>
        <strain evidence="4">CCMP127</strain>
    </source>
</reference>
<evidence type="ECO:0000256" key="1">
    <source>
        <dbReference type="ARBA" id="ARBA00022737"/>
    </source>
</evidence>
<dbReference type="Pfam" id="PF00571">
    <property type="entry name" value="CBS"/>
    <property type="match status" value="2"/>
</dbReference>
<protein>
    <recommendedName>
        <fullName evidence="3">CBS domain-containing protein</fullName>
    </recommendedName>
</protein>
<evidence type="ECO:0000256" key="2">
    <source>
        <dbReference type="PROSITE-ProRule" id="PRU00703"/>
    </source>
</evidence>
<dbReference type="InterPro" id="IPR000644">
    <property type="entry name" value="CBS_dom"/>
</dbReference>
<dbReference type="EMBL" id="HBIM01001586">
    <property type="protein sequence ID" value="CAE0403164.1"/>
    <property type="molecule type" value="Transcribed_RNA"/>
</dbReference>
<dbReference type="SUPFAM" id="SSF54631">
    <property type="entry name" value="CBS-domain pair"/>
    <property type="match status" value="1"/>
</dbReference>
<accession>A0A7S3KZ53</accession>
<organism evidence="4">
    <name type="scientific">Amphora coffeiformis</name>
    <dbReference type="NCBI Taxonomy" id="265554"/>
    <lineage>
        <taxon>Eukaryota</taxon>
        <taxon>Sar</taxon>
        <taxon>Stramenopiles</taxon>
        <taxon>Ochrophyta</taxon>
        <taxon>Bacillariophyta</taxon>
        <taxon>Bacillariophyceae</taxon>
        <taxon>Bacillariophycidae</taxon>
        <taxon>Thalassiophysales</taxon>
        <taxon>Catenulaceae</taxon>
        <taxon>Amphora</taxon>
    </lineage>
</organism>
<dbReference type="AlphaFoldDB" id="A0A7S3KZ53"/>
<sequence length="164" mass="17713">MSEVPLTLKPSMSVRDAMATLYANSITGAPVVNSNYECVGIVSNYDFLWEEAFEGSLVPLEAEDSVEHLKAYAKAARKICAQTVEEVMSDNQLYTITPATTMRHAAELMTKTKLHHLPVVDAATNKLVGILTSSDVMKDLLHIVRNLPPGAEGVAAEKGADLTP</sequence>
<dbReference type="InterPro" id="IPR051462">
    <property type="entry name" value="CBS_domain-containing"/>
</dbReference>
<dbReference type="PANTHER" id="PTHR48108">
    <property type="entry name" value="CBS DOMAIN-CONTAINING PROTEIN CBSX2, CHLOROPLASTIC"/>
    <property type="match status" value="1"/>
</dbReference>
<gene>
    <name evidence="4" type="ORF">ACOF00016_LOCUS1387</name>
</gene>
<dbReference type="PROSITE" id="PS51371">
    <property type="entry name" value="CBS"/>
    <property type="match status" value="2"/>
</dbReference>
<name>A0A7S3KZ53_9STRA</name>